<reference evidence="3" key="1">
    <citation type="submission" date="2020-04" db="EMBL/GenBank/DDBJ databases">
        <authorList>
            <person name="Chiriac C."/>
            <person name="Salcher M."/>
            <person name="Ghai R."/>
            <person name="Kavagutti S V."/>
        </authorList>
    </citation>
    <scope>NUCLEOTIDE SEQUENCE</scope>
</reference>
<protein>
    <submittedName>
        <fullName evidence="3">SSL2 DNA or RNA helicases of superfamily II</fullName>
    </submittedName>
</protein>
<dbReference type="SUPFAM" id="SSF52540">
    <property type="entry name" value="P-loop containing nucleoside triphosphate hydrolases"/>
    <property type="match status" value="1"/>
</dbReference>
<keyword evidence="3" id="KW-0067">ATP-binding</keyword>
<feature type="domain" description="Helicase C-terminal" evidence="2">
    <location>
        <begin position="207"/>
        <end position="376"/>
    </location>
</feature>
<dbReference type="InterPro" id="IPR050742">
    <property type="entry name" value="Helicase_Restrict-Modif_Enz"/>
</dbReference>
<keyword evidence="3" id="KW-0547">Nucleotide-binding</keyword>
<dbReference type="Gene3D" id="3.40.50.300">
    <property type="entry name" value="P-loop containing nucleotide triphosphate hydrolases"/>
    <property type="match status" value="2"/>
</dbReference>
<dbReference type="InterPro" id="IPR014001">
    <property type="entry name" value="Helicase_ATP-bd"/>
</dbReference>
<dbReference type="SMART" id="SM00490">
    <property type="entry name" value="HELICc"/>
    <property type="match status" value="1"/>
</dbReference>
<evidence type="ECO:0000259" key="2">
    <source>
        <dbReference type="PROSITE" id="PS51194"/>
    </source>
</evidence>
<evidence type="ECO:0000259" key="1">
    <source>
        <dbReference type="PROSITE" id="PS51192"/>
    </source>
</evidence>
<keyword evidence="3" id="KW-0378">Hydrolase</keyword>
<dbReference type="InterPro" id="IPR006935">
    <property type="entry name" value="Helicase/UvrB_N"/>
</dbReference>
<dbReference type="GO" id="GO:0004386">
    <property type="term" value="F:helicase activity"/>
    <property type="evidence" value="ECO:0007669"/>
    <property type="project" value="UniProtKB-KW"/>
</dbReference>
<dbReference type="Pfam" id="PF04851">
    <property type="entry name" value="ResIII"/>
    <property type="match status" value="1"/>
</dbReference>
<dbReference type="Pfam" id="PF00271">
    <property type="entry name" value="Helicase_C"/>
    <property type="match status" value="1"/>
</dbReference>
<dbReference type="GO" id="GO:0005524">
    <property type="term" value="F:ATP binding"/>
    <property type="evidence" value="ECO:0007669"/>
    <property type="project" value="InterPro"/>
</dbReference>
<organism evidence="3">
    <name type="scientific">uncultured Caudovirales phage</name>
    <dbReference type="NCBI Taxonomy" id="2100421"/>
    <lineage>
        <taxon>Viruses</taxon>
        <taxon>Duplodnaviria</taxon>
        <taxon>Heunggongvirae</taxon>
        <taxon>Uroviricota</taxon>
        <taxon>Caudoviricetes</taxon>
        <taxon>Peduoviridae</taxon>
        <taxon>Maltschvirus</taxon>
        <taxon>Maltschvirus maltsch</taxon>
    </lineage>
</organism>
<proteinExistence type="predicted"/>
<dbReference type="PANTHER" id="PTHR47396">
    <property type="entry name" value="TYPE I RESTRICTION ENZYME ECOKI R PROTEIN"/>
    <property type="match status" value="1"/>
</dbReference>
<gene>
    <name evidence="3" type="ORF">UFOVP861_2</name>
</gene>
<dbReference type="EMBL" id="LR796810">
    <property type="protein sequence ID" value="CAB4167106.1"/>
    <property type="molecule type" value="Genomic_DNA"/>
</dbReference>
<dbReference type="PROSITE" id="PS51194">
    <property type="entry name" value="HELICASE_CTER"/>
    <property type="match status" value="1"/>
</dbReference>
<dbReference type="InterPro" id="IPR027417">
    <property type="entry name" value="P-loop_NTPase"/>
</dbReference>
<name>A0A6J5PB57_9CAUD</name>
<dbReference type="InterPro" id="IPR001650">
    <property type="entry name" value="Helicase_C-like"/>
</dbReference>
<evidence type="ECO:0000313" key="3">
    <source>
        <dbReference type="EMBL" id="CAB4167106.1"/>
    </source>
</evidence>
<dbReference type="SMART" id="SM00487">
    <property type="entry name" value="DEXDc"/>
    <property type="match status" value="1"/>
</dbReference>
<keyword evidence="3" id="KW-0347">Helicase</keyword>
<dbReference type="GO" id="GO:0003677">
    <property type="term" value="F:DNA binding"/>
    <property type="evidence" value="ECO:0007669"/>
    <property type="project" value="InterPro"/>
</dbReference>
<feature type="domain" description="Helicase ATP-binding" evidence="1">
    <location>
        <begin position="30"/>
        <end position="182"/>
    </location>
</feature>
<dbReference type="GO" id="GO:0016787">
    <property type="term" value="F:hydrolase activity"/>
    <property type="evidence" value="ECO:0007669"/>
    <property type="project" value="InterPro"/>
</dbReference>
<accession>A0A6J5PB57</accession>
<dbReference type="PROSITE" id="PS51192">
    <property type="entry name" value="HELICASE_ATP_BIND_1"/>
    <property type="match status" value="1"/>
</dbReference>
<sequence>MPDWSPDFKLSPHQTTAVANTIKAWTGKLESGSGVMKKVMIVACTAFGKTIVCCRLMWRAQSAGYKCLFIVDRDELVTQTQKKLYAATGIVADIEKASDRASLEAEVVIASVQSLQDPDRLSRFPADHFKIVIADEAHVSLAAGWQRVLKRFDSANMVGVTATPARGDRRDLMKFWNGIAYEMNLFDGIKAGLVTPISVHQVEIDIDLEKIETDCEEQVELSIAMQPLWDKIIDEWAATAKDRKTLWFHTTIEASKKFSERLIERGYSSRHVSGVSKDRTEVIEEFARNKFQNLNNAVLLTTGYDDPEISCVVILRAIKSKVQYQQSVGRGTRLFCGKGCRDYNACQCADKKKDLLLLDVFGSFPELSVMTPADLCSDSPDQVKAVKRALLQKQGVLDLNDIAIIAATEREQALIRDLQKARKYGRKKVYDVKYIAAMYADHALVDYDPESHGSWASLEVMPEQKEFLVARGVDPTTVTTRGHAQQVINLISRAYRNGLPSILQLGRLKDLGIETQGLTRNNATQIINEHAKYPNRIKHSRV</sequence>
<dbReference type="PANTHER" id="PTHR47396:SF1">
    <property type="entry name" value="ATP-DEPENDENT HELICASE IRC3-RELATED"/>
    <property type="match status" value="1"/>
</dbReference>